<dbReference type="OrthoDB" id="67965at2759"/>
<reference evidence="2" key="1">
    <citation type="journal article" date="2020" name="Stud. Mycol.">
        <title>101 Dothideomycetes genomes: a test case for predicting lifestyles and emergence of pathogens.</title>
        <authorList>
            <person name="Haridas S."/>
            <person name="Albert R."/>
            <person name="Binder M."/>
            <person name="Bloem J."/>
            <person name="Labutti K."/>
            <person name="Salamov A."/>
            <person name="Andreopoulos B."/>
            <person name="Baker S."/>
            <person name="Barry K."/>
            <person name="Bills G."/>
            <person name="Bluhm B."/>
            <person name="Cannon C."/>
            <person name="Castanera R."/>
            <person name="Culley D."/>
            <person name="Daum C."/>
            <person name="Ezra D."/>
            <person name="Gonzalez J."/>
            <person name="Henrissat B."/>
            <person name="Kuo A."/>
            <person name="Liang C."/>
            <person name="Lipzen A."/>
            <person name="Lutzoni F."/>
            <person name="Magnuson J."/>
            <person name="Mondo S."/>
            <person name="Nolan M."/>
            <person name="Ohm R."/>
            <person name="Pangilinan J."/>
            <person name="Park H.-J."/>
            <person name="Ramirez L."/>
            <person name="Alfaro M."/>
            <person name="Sun H."/>
            <person name="Tritt A."/>
            <person name="Yoshinaga Y."/>
            <person name="Zwiers L.-H."/>
            <person name="Turgeon B."/>
            <person name="Goodwin S."/>
            <person name="Spatafora J."/>
            <person name="Crous P."/>
            <person name="Grigoriev I."/>
        </authorList>
    </citation>
    <scope>NUCLEOTIDE SEQUENCE</scope>
    <source>
        <strain evidence="2">CBS 161.51</strain>
    </source>
</reference>
<name>A0A6A5SL00_9PLEO</name>
<evidence type="ECO:0000313" key="3">
    <source>
        <dbReference type="Proteomes" id="UP000800038"/>
    </source>
</evidence>
<dbReference type="Proteomes" id="UP000800038">
    <property type="component" value="Unassembled WGS sequence"/>
</dbReference>
<dbReference type="AlphaFoldDB" id="A0A6A5SL00"/>
<accession>A0A6A5SL00</accession>
<organism evidence="2 3">
    <name type="scientific">Clathrospora elynae</name>
    <dbReference type="NCBI Taxonomy" id="706981"/>
    <lineage>
        <taxon>Eukaryota</taxon>
        <taxon>Fungi</taxon>
        <taxon>Dikarya</taxon>
        <taxon>Ascomycota</taxon>
        <taxon>Pezizomycotina</taxon>
        <taxon>Dothideomycetes</taxon>
        <taxon>Pleosporomycetidae</taxon>
        <taxon>Pleosporales</taxon>
        <taxon>Diademaceae</taxon>
        <taxon>Clathrospora</taxon>
    </lineage>
</organism>
<feature type="compositionally biased region" description="Polar residues" evidence="1">
    <location>
        <begin position="1"/>
        <end position="14"/>
    </location>
</feature>
<feature type="region of interest" description="Disordered" evidence="1">
    <location>
        <begin position="1"/>
        <end position="35"/>
    </location>
</feature>
<feature type="region of interest" description="Disordered" evidence="1">
    <location>
        <begin position="178"/>
        <end position="197"/>
    </location>
</feature>
<evidence type="ECO:0000256" key="1">
    <source>
        <dbReference type="SAM" id="MobiDB-lite"/>
    </source>
</evidence>
<gene>
    <name evidence="2" type="ORF">EJ02DRAFT_457168</name>
</gene>
<sequence>MGWFSSSTEKSTLATHPVNPDITTQYGSAAEQDRYGDHFGASTDAIKRGVDKGLSKLQQAAAMKGEGAEQDRYNEHLSIGDRGYQAMKDAARYQGDGAEQDRYNAHFSPSIHSLDARKAVQAAASIAAKGSQASYHGLGYDGQQRAKMMAGSGMGAEQDRLGQHFTLSRDAVANAAKKVQEGAKKVQDGAKDVLERR</sequence>
<dbReference type="EMBL" id="ML976086">
    <property type="protein sequence ID" value="KAF1939216.1"/>
    <property type="molecule type" value="Genomic_DNA"/>
</dbReference>
<evidence type="ECO:0000313" key="2">
    <source>
        <dbReference type="EMBL" id="KAF1939216.1"/>
    </source>
</evidence>
<keyword evidence="3" id="KW-1185">Reference proteome</keyword>
<proteinExistence type="predicted"/>
<protein>
    <submittedName>
        <fullName evidence="2">Uncharacterized protein</fullName>
    </submittedName>
</protein>